<keyword evidence="3" id="KW-0413">Isomerase</keyword>
<dbReference type="AlphaFoldDB" id="A0A7T8KE86"/>
<comment type="similarity">
    <text evidence="1">Belongs to the helicase family. RecQ subfamily.</text>
</comment>
<keyword evidence="6" id="KW-1185">Reference proteome</keyword>
<dbReference type="PANTHER" id="PTHR13710">
    <property type="entry name" value="DNA HELICASE RECQ FAMILY MEMBER"/>
    <property type="match status" value="1"/>
</dbReference>
<protein>
    <submittedName>
        <fullName evidence="5">Bloom syndrome protein -like protein</fullName>
    </submittedName>
</protein>
<proteinExistence type="inferred from homology"/>
<dbReference type="GO" id="GO:0003677">
    <property type="term" value="F:DNA binding"/>
    <property type="evidence" value="ECO:0007669"/>
    <property type="project" value="UniProtKB-KW"/>
</dbReference>
<dbReference type="GO" id="GO:0005634">
    <property type="term" value="C:nucleus"/>
    <property type="evidence" value="ECO:0007669"/>
    <property type="project" value="TreeGrafter"/>
</dbReference>
<keyword evidence="2" id="KW-0238">DNA-binding</keyword>
<dbReference type="OrthoDB" id="10261556at2759"/>
<dbReference type="GO" id="GO:0005694">
    <property type="term" value="C:chromosome"/>
    <property type="evidence" value="ECO:0007669"/>
    <property type="project" value="TreeGrafter"/>
</dbReference>
<reference evidence="6" key="1">
    <citation type="submission" date="2021-01" db="EMBL/GenBank/DDBJ databases">
        <title>Caligus Genome Assembly.</title>
        <authorList>
            <person name="Gallardo-Escarate C."/>
        </authorList>
    </citation>
    <scope>NUCLEOTIDE SEQUENCE [LARGE SCALE GENOMIC DNA]</scope>
</reference>
<accession>A0A7T8KE86</accession>
<dbReference type="GO" id="GO:0009378">
    <property type="term" value="F:four-way junction helicase activity"/>
    <property type="evidence" value="ECO:0007669"/>
    <property type="project" value="TreeGrafter"/>
</dbReference>
<name>A0A7T8KE86_CALRO</name>
<evidence type="ECO:0000256" key="1">
    <source>
        <dbReference type="ARBA" id="ARBA00005446"/>
    </source>
</evidence>
<keyword evidence="4" id="KW-0539">Nucleus</keyword>
<evidence type="ECO:0000313" key="6">
    <source>
        <dbReference type="Proteomes" id="UP000595437"/>
    </source>
</evidence>
<dbReference type="GO" id="GO:0043138">
    <property type="term" value="F:3'-5' DNA helicase activity"/>
    <property type="evidence" value="ECO:0007669"/>
    <property type="project" value="TreeGrafter"/>
</dbReference>
<dbReference type="Proteomes" id="UP000595437">
    <property type="component" value="Chromosome 4"/>
</dbReference>
<dbReference type="InterPro" id="IPR027417">
    <property type="entry name" value="P-loop_NTPase"/>
</dbReference>
<evidence type="ECO:0000256" key="3">
    <source>
        <dbReference type="ARBA" id="ARBA00023235"/>
    </source>
</evidence>
<dbReference type="EMBL" id="CP045893">
    <property type="protein sequence ID" value="QQP54317.1"/>
    <property type="molecule type" value="Genomic_DNA"/>
</dbReference>
<evidence type="ECO:0000313" key="5">
    <source>
        <dbReference type="EMBL" id="QQP54317.1"/>
    </source>
</evidence>
<dbReference type="SUPFAM" id="SSF52540">
    <property type="entry name" value="P-loop containing nucleoside triphosphate hydrolases"/>
    <property type="match status" value="1"/>
</dbReference>
<dbReference type="Gene3D" id="3.40.50.300">
    <property type="entry name" value="P-loop containing nucleotide triphosphate hydrolases"/>
    <property type="match status" value="1"/>
</dbReference>
<evidence type="ECO:0000256" key="4">
    <source>
        <dbReference type="ARBA" id="ARBA00023242"/>
    </source>
</evidence>
<organism evidence="5 6">
    <name type="scientific">Caligus rogercresseyi</name>
    <name type="common">Sea louse</name>
    <dbReference type="NCBI Taxonomy" id="217165"/>
    <lineage>
        <taxon>Eukaryota</taxon>
        <taxon>Metazoa</taxon>
        <taxon>Ecdysozoa</taxon>
        <taxon>Arthropoda</taxon>
        <taxon>Crustacea</taxon>
        <taxon>Multicrustacea</taxon>
        <taxon>Hexanauplia</taxon>
        <taxon>Copepoda</taxon>
        <taxon>Siphonostomatoida</taxon>
        <taxon>Caligidae</taxon>
        <taxon>Caligus</taxon>
    </lineage>
</organism>
<evidence type="ECO:0000256" key="2">
    <source>
        <dbReference type="ARBA" id="ARBA00023125"/>
    </source>
</evidence>
<sequence length="205" mass="23208">MPKRTTLLERSLWEAQESLDIHSFRLTHLATINEALLNNVTSSLCHRGGKSLCYQLPAAVQGGVTVVLSLLVSLIYDKFTKLDGLESQADHIIGDDYGRQRKIYEKLCLLMPQTTLLYVTPEKVSASHKLNRVFRSLYSPIAHSMSSKNEVSKWFFSSFIRQNSTYEIQPEKSIQNCYAVLPVDCYSETTIKLPCSKGEIMDIVI</sequence>
<dbReference type="GO" id="GO:0005737">
    <property type="term" value="C:cytoplasm"/>
    <property type="evidence" value="ECO:0007669"/>
    <property type="project" value="TreeGrafter"/>
</dbReference>
<dbReference type="GO" id="GO:0000724">
    <property type="term" value="P:double-strand break repair via homologous recombination"/>
    <property type="evidence" value="ECO:0007669"/>
    <property type="project" value="TreeGrafter"/>
</dbReference>
<gene>
    <name evidence="5" type="ORF">FKW44_007115</name>
</gene>
<dbReference type="PANTHER" id="PTHR13710:SF153">
    <property type="entry name" value="RECQ-LIKE DNA HELICASE BLM"/>
    <property type="match status" value="1"/>
</dbReference>